<sequence length="184" mass="20316">MQGTGGKVVRFRRGARRTPRWNMGIPPEPRRRNGRFGRSALFGAIALLVAYAAVPPFLTLTLVPKTESGCRILTVVDGDTLRLRCPGRGSETARLLDFDTPELFSPRCIGEFWQANRARWQLAAALWSAETLAVSREGTDRYDRGLYRLWIDGHNAAQTLIGGGLARPYSGGARQGWCADGLWG</sequence>
<dbReference type="OrthoDB" id="9792155at2"/>
<comment type="caution">
    <text evidence="1">The sequence shown here is derived from an EMBL/GenBank/DDBJ whole genome shotgun (WGS) entry which is preliminary data.</text>
</comment>
<dbReference type="EMBL" id="QPMK01000014">
    <property type="protein sequence ID" value="RDD65227.1"/>
    <property type="molecule type" value="Genomic_DNA"/>
</dbReference>
<reference evidence="1 2" key="1">
    <citation type="submission" date="2018-07" db="EMBL/GenBank/DDBJ databases">
        <title>Thalassococcus profundi sp. nov., a marine bacterium isolated from deep seawater of Okinawa Trough.</title>
        <authorList>
            <person name="Yu M."/>
        </authorList>
    </citation>
    <scope>NUCLEOTIDE SEQUENCE [LARGE SCALE GENOMIC DNA]</scope>
    <source>
        <strain evidence="1 2">WRAS1</strain>
    </source>
</reference>
<dbReference type="SUPFAM" id="SSF50199">
    <property type="entry name" value="Staphylococcal nuclease"/>
    <property type="match status" value="1"/>
</dbReference>
<proteinExistence type="predicted"/>
<evidence type="ECO:0000313" key="2">
    <source>
        <dbReference type="Proteomes" id="UP000253977"/>
    </source>
</evidence>
<gene>
    <name evidence="1" type="ORF">DU478_16350</name>
</gene>
<protein>
    <recommendedName>
        <fullName evidence="3">Thermonuclease family protein</fullName>
    </recommendedName>
</protein>
<name>A0A369TM73_9RHOB</name>
<accession>A0A369TM73</accession>
<dbReference type="AlphaFoldDB" id="A0A369TM73"/>
<dbReference type="RefSeq" id="WP_114512046.1">
    <property type="nucleotide sequence ID" value="NZ_QPMK01000014.1"/>
</dbReference>
<keyword evidence="2" id="KW-1185">Reference proteome</keyword>
<dbReference type="InterPro" id="IPR035437">
    <property type="entry name" value="SNase_OB-fold_sf"/>
</dbReference>
<dbReference type="Gene3D" id="2.40.50.90">
    <property type="match status" value="1"/>
</dbReference>
<evidence type="ECO:0008006" key="3">
    <source>
        <dbReference type="Google" id="ProtNLM"/>
    </source>
</evidence>
<dbReference type="Proteomes" id="UP000253977">
    <property type="component" value="Unassembled WGS sequence"/>
</dbReference>
<evidence type="ECO:0000313" key="1">
    <source>
        <dbReference type="EMBL" id="RDD65227.1"/>
    </source>
</evidence>
<organism evidence="1 2">
    <name type="scientific">Thalassococcus profundi</name>
    <dbReference type="NCBI Taxonomy" id="2282382"/>
    <lineage>
        <taxon>Bacteria</taxon>
        <taxon>Pseudomonadati</taxon>
        <taxon>Pseudomonadota</taxon>
        <taxon>Alphaproteobacteria</taxon>
        <taxon>Rhodobacterales</taxon>
        <taxon>Roseobacteraceae</taxon>
        <taxon>Thalassococcus</taxon>
    </lineage>
</organism>